<dbReference type="InterPro" id="IPR036526">
    <property type="entry name" value="C-N_Hydrolase_sf"/>
</dbReference>
<dbReference type="EMBL" id="AP019697">
    <property type="protein sequence ID" value="BBK25138.1"/>
    <property type="molecule type" value="Genomic_DNA"/>
</dbReference>
<organism evidence="3 4">
    <name type="scientific">Dialister hominis</name>
    <dbReference type="NCBI Taxonomy" id="2582419"/>
    <lineage>
        <taxon>Bacteria</taxon>
        <taxon>Bacillati</taxon>
        <taxon>Bacillota</taxon>
        <taxon>Negativicutes</taxon>
        <taxon>Veillonellales</taxon>
        <taxon>Veillonellaceae</taxon>
        <taxon>Dialister</taxon>
    </lineage>
</organism>
<name>A0A8E4DFF6_9FIRM</name>
<evidence type="ECO:0000313" key="4">
    <source>
        <dbReference type="Proteomes" id="UP000320585"/>
    </source>
</evidence>
<gene>
    <name evidence="3" type="ORF">Dia5BBH33_10730</name>
</gene>
<evidence type="ECO:0000256" key="1">
    <source>
        <dbReference type="ARBA" id="ARBA00010613"/>
    </source>
</evidence>
<feature type="domain" description="CN hydrolase" evidence="2">
    <location>
        <begin position="1"/>
        <end position="236"/>
    </location>
</feature>
<dbReference type="InterPro" id="IPR003010">
    <property type="entry name" value="C-N_Hydrolase"/>
</dbReference>
<dbReference type="SUPFAM" id="SSF56317">
    <property type="entry name" value="Carbon-nitrogen hydrolase"/>
    <property type="match status" value="1"/>
</dbReference>
<proteinExistence type="inferred from homology"/>
<keyword evidence="3" id="KW-0378">Hydrolase</keyword>
<dbReference type="Pfam" id="PF00795">
    <property type="entry name" value="CN_hydrolase"/>
    <property type="match status" value="1"/>
</dbReference>
<dbReference type="PANTHER" id="PTHR23088:SF27">
    <property type="entry name" value="DEAMINATED GLUTATHIONE AMIDASE"/>
    <property type="match status" value="1"/>
</dbReference>
<dbReference type="KEGG" id="dho:Dia5BBH33_10730"/>
<evidence type="ECO:0000313" key="3">
    <source>
        <dbReference type="EMBL" id="BBK25138.1"/>
    </source>
</evidence>
<keyword evidence="4" id="KW-1185">Reference proteome</keyword>
<sequence length="251" mass="27965">MKIAMIQMEVDSGQKDRNIRHAFQLLEQAVPNSDVLVLPELWTIGYDFHNLDKNATRLGDSLISGLSSFANYHHVTLEAGTLPVEVNGKISNMGIVFGPNGEIQAQYSKRHLFYGYEESKLMVPGNSLMNTEINGVKTGMAVCYEFYFPRMWRKMAKSGVTLVLAPASWPAVHIPQWEVLTRARAIENGICVCAVNMAGEYHGLKLGGHSLFIDPTGKVEAEAGDGEEILYGEYDEIRYRDLGKQLAVIRL</sequence>
<protein>
    <submittedName>
        <fullName evidence="3">Hydrolase</fullName>
    </submittedName>
</protein>
<dbReference type="GO" id="GO:0016787">
    <property type="term" value="F:hydrolase activity"/>
    <property type="evidence" value="ECO:0007669"/>
    <property type="project" value="UniProtKB-KW"/>
</dbReference>
<dbReference type="PANTHER" id="PTHR23088">
    <property type="entry name" value="NITRILASE-RELATED"/>
    <property type="match status" value="1"/>
</dbReference>
<dbReference type="OrthoDB" id="9811121at2"/>
<dbReference type="RefSeq" id="WP_108850869.1">
    <property type="nucleotide sequence ID" value="NZ_DAVZWT010000035.1"/>
</dbReference>
<evidence type="ECO:0000259" key="2">
    <source>
        <dbReference type="PROSITE" id="PS50263"/>
    </source>
</evidence>
<dbReference type="Gene3D" id="3.60.110.10">
    <property type="entry name" value="Carbon-nitrogen hydrolase"/>
    <property type="match status" value="1"/>
</dbReference>
<reference evidence="4" key="1">
    <citation type="submission" date="2019-05" db="EMBL/GenBank/DDBJ databases">
        <title>Complete genome sequencing of Dialister sp. strain 5BBH33.</title>
        <authorList>
            <person name="Sakamoto M."/>
            <person name="Murakami T."/>
            <person name="Mori H."/>
        </authorList>
    </citation>
    <scope>NUCLEOTIDE SEQUENCE [LARGE SCALE GENOMIC DNA]</scope>
    <source>
        <strain evidence="4">5BBH33</strain>
    </source>
</reference>
<dbReference type="PROSITE" id="PS50263">
    <property type="entry name" value="CN_HYDROLASE"/>
    <property type="match status" value="1"/>
</dbReference>
<comment type="similarity">
    <text evidence="1">Belongs to the carbon-nitrogen hydrolase superfamily. NIT1/NIT2 family.</text>
</comment>
<dbReference type="AlphaFoldDB" id="A0A8E4DFF6"/>
<accession>A0A8E4DFF6</accession>
<dbReference type="Proteomes" id="UP000320585">
    <property type="component" value="Chromosome"/>
</dbReference>